<evidence type="ECO:0000313" key="9">
    <source>
        <dbReference type="EMBL" id="MQY20082.1"/>
    </source>
</evidence>
<evidence type="ECO:0000259" key="8">
    <source>
        <dbReference type="PROSITE" id="PS50110"/>
    </source>
</evidence>
<dbReference type="PRINTS" id="PR00038">
    <property type="entry name" value="HTHLUXR"/>
</dbReference>
<keyword evidence="10" id="KW-1185">Reference proteome</keyword>
<sequence>MSGSGPQATTEPDTAIRVLVADDQQVMREGLVALLGLVDGVRVVGSAGDGEAAVRAVGELSPDVVLMDLRMPVLDGVAATARITAEHPGTAVIVLTTYADDESILGALRAGARGYLTKDAGRAEIAAAITAASAGQSTFDATVSQRLVAALSDATAAPRPTRENPTAPTATTPKPDGLTTRETEVLGLIGQGLNNAEIAGSLFISETTVKTHINNAFAKIGARNRAEAVRYAYRHGLAQP</sequence>
<feature type="modified residue" description="4-aspartylphosphate" evidence="5">
    <location>
        <position position="68"/>
    </location>
</feature>
<feature type="domain" description="Response regulatory" evidence="8">
    <location>
        <begin position="17"/>
        <end position="133"/>
    </location>
</feature>
<evidence type="ECO:0000313" key="10">
    <source>
        <dbReference type="Proteomes" id="UP000438448"/>
    </source>
</evidence>
<dbReference type="InterPro" id="IPR011006">
    <property type="entry name" value="CheY-like_superfamily"/>
</dbReference>
<dbReference type="InterPro" id="IPR000792">
    <property type="entry name" value="Tscrpt_reg_LuxR_C"/>
</dbReference>
<dbReference type="SUPFAM" id="SSF46894">
    <property type="entry name" value="C-terminal effector domain of the bipartite response regulators"/>
    <property type="match status" value="1"/>
</dbReference>
<feature type="compositionally biased region" description="Low complexity" evidence="6">
    <location>
        <begin position="154"/>
        <end position="175"/>
    </location>
</feature>
<evidence type="ECO:0000256" key="3">
    <source>
        <dbReference type="ARBA" id="ARBA00023125"/>
    </source>
</evidence>
<evidence type="ECO:0000256" key="1">
    <source>
        <dbReference type="ARBA" id="ARBA00022553"/>
    </source>
</evidence>
<evidence type="ECO:0000256" key="4">
    <source>
        <dbReference type="ARBA" id="ARBA00023163"/>
    </source>
</evidence>
<evidence type="ECO:0000256" key="5">
    <source>
        <dbReference type="PROSITE-ProRule" id="PRU00169"/>
    </source>
</evidence>
<dbReference type="SMART" id="SM00448">
    <property type="entry name" value="REC"/>
    <property type="match status" value="1"/>
</dbReference>
<accession>A0A7K0D442</accession>
<dbReference type="Gene3D" id="3.40.50.2300">
    <property type="match status" value="1"/>
</dbReference>
<proteinExistence type="predicted"/>
<feature type="region of interest" description="Disordered" evidence="6">
    <location>
        <begin position="153"/>
        <end position="179"/>
    </location>
</feature>
<dbReference type="Proteomes" id="UP000438448">
    <property type="component" value="Unassembled WGS sequence"/>
</dbReference>
<dbReference type="PROSITE" id="PS50043">
    <property type="entry name" value="HTH_LUXR_2"/>
    <property type="match status" value="1"/>
</dbReference>
<dbReference type="EMBL" id="WEGK01000006">
    <property type="protein sequence ID" value="MQY20082.1"/>
    <property type="molecule type" value="Genomic_DNA"/>
</dbReference>
<evidence type="ECO:0000259" key="7">
    <source>
        <dbReference type="PROSITE" id="PS50043"/>
    </source>
</evidence>
<gene>
    <name evidence="9" type="primary">liaR_6</name>
    <name evidence="9" type="ORF">NRB20_31770</name>
</gene>
<dbReference type="InterPro" id="IPR016032">
    <property type="entry name" value="Sig_transdc_resp-reg_C-effctor"/>
</dbReference>
<dbReference type="GO" id="GO:0006355">
    <property type="term" value="P:regulation of DNA-templated transcription"/>
    <property type="evidence" value="ECO:0007669"/>
    <property type="project" value="InterPro"/>
</dbReference>
<keyword evidence="3" id="KW-0238">DNA-binding</keyword>
<dbReference type="OrthoDB" id="9808843at2"/>
<dbReference type="SUPFAM" id="SSF52172">
    <property type="entry name" value="CheY-like"/>
    <property type="match status" value="1"/>
</dbReference>
<protein>
    <submittedName>
        <fullName evidence="9">Transcriptional regulatory protein LiaR</fullName>
    </submittedName>
</protein>
<keyword evidence="1 5" id="KW-0597">Phosphoprotein</keyword>
<dbReference type="InterPro" id="IPR058245">
    <property type="entry name" value="NreC/VraR/RcsB-like_REC"/>
</dbReference>
<dbReference type="PROSITE" id="PS50110">
    <property type="entry name" value="RESPONSE_REGULATORY"/>
    <property type="match status" value="1"/>
</dbReference>
<keyword evidence="4" id="KW-0804">Transcription</keyword>
<dbReference type="CDD" id="cd17535">
    <property type="entry name" value="REC_NarL-like"/>
    <property type="match status" value="1"/>
</dbReference>
<dbReference type="RefSeq" id="WP_153410878.1">
    <property type="nucleotide sequence ID" value="NZ_WEGK01000006.1"/>
</dbReference>
<comment type="caution">
    <text evidence="9">The sequence shown here is derived from an EMBL/GenBank/DDBJ whole genome shotgun (WGS) entry which is preliminary data.</text>
</comment>
<dbReference type="Pfam" id="PF00196">
    <property type="entry name" value="GerE"/>
    <property type="match status" value="1"/>
</dbReference>
<dbReference type="CDD" id="cd06170">
    <property type="entry name" value="LuxR_C_like"/>
    <property type="match status" value="1"/>
</dbReference>
<dbReference type="AlphaFoldDB" id="A0A7K0D442"/>
<name>A0A7K0D442_9NOCA</name>
<dbReference type="GO" id="GO:0003677">
    <property type="term" value="F:DNA binding"/>
    <property type="evidence" value="ECO:0007669"/>
    <property type="project" value="UniProtKB-KW"/>
</dbReference>
<dbReference type="InterPro" id="IPR001789">
    <property type="entry name" value="Sig_transdc_resp-reg_receiver"/>
</dbReference>
<dbReference type="PANTHER" id="PTHR43214:SF24">
    <property type="entry name" value="TRANSCRIPTIONAL REGULATORY PROTEIN NARL-RELATED"/>
    <property type="match status" value="1"/>
</dbReference>
<dbReference type="Pfam" id="PF00072">
    <property type="entry name" value="Response_reg"/>
    <property type="match status" value="1"/>
</dbReference>
<dbReference type="GO" id="GO:0000160">
    <property type="term" value="P:phosphorelay signal transduction system"/>
    <property type="evidence" value="ECO:0007669"/>
    <property type="project" value="InterPro"/>
</dbReference>
<organism evidence="9 10">
    <name type="scientific">Nocardia macrotermitis</name>
    <dbReference type="NCBI Taxonomy" id="2585198"/>
    <lineage>
        <taxon>Bacteria</taxon>
        <taxon>Bacillati</taxon>
        <taxon>Actinomycetota</taxon>
        <taxon>Actinomycetes</taxon>
        <taxon>Mycobacteriales</taxon>
        <taxon>Nocardiaceae</taxon>
        <taxon>Nocardia</taxon>
    </lineage>
</organism>
<dbReference type="PROSITE" id="PS00622">
    <property type="entry name" value="HTH_LUXR_1"/>
    <property type="match status" value="1"/>
</dbReference>
<dbReference type="SMART" id="SM00421">
    <property type="entry name" value="HTH_LUXR"/>
    <property type="match status" value="1"/>
</dbReference>
<evidence type="ECO:0000256" key="2">
    <source>
        <dbReference type="ARBA" id="ARBA00023015"/>
    </source>
</evidence>
<dbReference type="PANTHER" id="PTHR43214">
    <property type="entry name" value="TWO-COMPONENT RESPONSE REGULATOR"/>
    <property type="match status" value="1"/>
</dbReference>
<reference evidence="9 10" key="1">
    <citation type="submission" date="2019-10" db="EMBL/GenBank/DDBJ databases">
        <title>Nocardia macrotermitis sp. nov. and Nocardia aurantia sp. nov., isolated from the gut of fungus growing-termite Macrotermes natalensis.</title>
        <authorList>
            <person name="Benndorf R."/>
            <person name="Schwitalla J."/>
            <person name="Martin K."/>
            <person name="De Beer W."/>
            <person name="Kaster A.-K."/>
            <person name="Vollmers J."/>
            <person name="Poulsen M."/>
            <person name="Beemelmanns C."/>
        </authorList>
    </citation>
    <scope>NUCLEOTIDE SEQUENCE [LARGE SCALE GENOMIC DNA]</scope>
    <source>
        <strain evidence="9 10">RB20</strain>
    </source>
</reference>
<dbReference type="InterPro" id="IPR039420">
    <property type="entry name" value="WalR-like"/>
</dbReference>
<evidence type="ECO:0000256" key="6">
    <source>
        <dbReference type="SAM" id="MobiDB-lite"/>
    </source>
</evidence>
<keyword evidence="2" id="KW-0805">Transcription regulation</keyword>
<feature type="domain" description="HTH luxR-type" evidence="7">
    <location>
        <begin position="171"/>
        <end position="236"/>
    </location>
</feature>